<dbReference type="PRINTS" id="PR00205">
    <property type="entry name" value="CADHERIN"/>
</dbReference>
<evidence type="ECO:0000256" key="9">
    <source>
        <dbReference type="ARBA" id="ARBA00023136"/>
    </source>
</evidence>
<organism evidence="16 17">
    <name type="scientific">Elysia crispata</name>
    <name type="common">lettuce slug</name>
    <dbReference type="NCBI Taxonomy" id="231223"/>
    <lineage>
        <taxon>Eukaryota</taxon>
        <taxon>Metazoa</taxon>
        <taxon>Spiralia</taxon>
        <taxon>Lophotrochozoa</taxon>
        <taxon>Mollusca</taxon>
        <taxon>Gastropoda</taxon>
        <taxon>Heterobranchia</taxon>
        <taxon>Euthyneura</taxon>
        <taxon>Panpulmonata</taxon>
        <taxon>Sacoglossa</taxon>
        <taxon>Placobranchoidea</taxon>
        <taxon>Plakobranchidae</taxon>
        <taxon>Elysia</taxon>
    </lineage>
</organism>
<dbReference type="InterPro" id="IPR002126">
    <property type="entry name" value="Cadherin-like_dom"/>
</dbReference>
<keyword evidence="10" id="KW-0325">Glycoprotein</keyword>
<dbReference type="EMBL" id="JAWDGP010003645">
    <property type="protein sequence ID" value="KAK3772228.1"/>
    <property type="molecule type" value="Genomic_DNA"/>
</dbReference>
<dbReference type="PANTHER" id="PTHR24028">
    <property type="entry name" value="CADHERIN-87A"/>
    <property type="match status" value="1"/>
</dbReference>
<dbReference type="InterPro" id="IPR050174">
    <property type="entry name" value="Protocadherin/Cadherin-CA"/>
</dbReference>
<dbReference type="InterPro" id="IPR020894">
    <property type="entry name" value="Cadherin_CS"/>
</dbReference>
<proteinExistence type="predicted"/>
<dbReference type="Pfam" id="PF00028">
    <property type="entry name" value="Cadherin"/>
    <property type="match status" value="6"/>
</dbReference>
<dbReference type="PROSITE" id="PS50268">
    <property type="entry name" value="CADHERIN_2"/>
    <property type="match status" value="7"/>
</dbReference>
<evidence type="ECO:0000256" key="2">
    <source>
        <dbReference type="ARBA" id="ARBA00022475"/>
    </source>
</evidence>
<protein>
    <recommendedName>
        <fullName evidence="15">Cadherin domain-containing protein</fullName>
    </recommendedName>
</protein>
<dbReference type="FunFam" id="2.60.40.60:FF:000116">
    <property type="entry name" value="Dachsous cadherin-related 2"/>
    <property type="match status" value="1"/>
</dbReference>
<keyword evidence="9 13" id="KW-0472">Membrane</keyword>
<dbReference type="SUPFAM" id="SSF49313">
    <property type="entry name" value="Cadherin-like"/>
    <property type="match status" value="7"/>
</dbReference>
<evidence type="ECO:0000256" key="13">
    <source>
        <dbReference type="SAM" id="Phobius"/>
    </source>
</evidence>
<evidence type="ECO:0000256" key="6">
    <source>
        <dbReference type="ARBA" id="ARBA00022837"/>
    </source>
</evidence>
<feature type="domain" description="Cadherin" evidence="15">
    <location>
        <begin position="381"/>
        <end position="478"/>
    </location>
</feature>
<feature type="compositionally biased region" description="Basic and acidic residues" evidence="12">
    <location>
        <begin position="972"/>
        <end position="985"/>
    </location>
</feature>
<keyword evidence="7" id="KW-0130">Cell adhesion</keyword>
<feature type="domain" description="Cadherin" evidence="15">
    <location>
        <begin position="260"/>
        <end position="367"/>
    </location>
</feature>
<evidence type="ECO:0000256" key="4">
    <source>
        <dbReference type="ARBA" id="ARBA00022729"/>
    </source>
</evidence>
<dbReference type="InterPro" id="IPR013164">
    <property type="entry name" value="Cadherin_N"/>
</dbReference>
<dbReference type="Pfam" id="PF08266">
    <property type="entry name" value="Cadherin_2"/>
    <property type="match status" value="1"/>
</dbReference>
<keyword evidence="17" id="KW-1185">Reference proteome</keyword>
<keyword evidence="3 13" id="KW-0812">Transmembrane</keyword>
<keyword evidence="8 13" id="KW-1133">Transmembrane helix</keyword>
<evidence type="ECO:0000256" key="1">
    <source>
        <dbReference type="ARBA" id="ARBA00004251"/>
    </source>
</evidence>
<dbReference type="Gene3D" id="2.60.40.60">
    <property type="entry name" value="Cadherins"/>
    <property type="match status" value="7"/>
</dbReference>
<feature type="chain" id="PRO_5042140950" description="Cadherin domain-containing protein" evidence="14">
    <location>
        <begin position="31"/>
        <end position="1010"/>
    </location>
</feature>
<feature type="transmembrane region" description="Helical" evidence="13">
    <location>
        <begin position="823"/>
        <end position="848"/>
    </location>
</feature>
<dbReference type="PANTHER" id="PTHR24028:SF146">
    <property type="entry name" value="CADHERIN 96CB, ISOFORM D-RELATED"/>
    <property type="match status" value="1"/>
</dbReference>
<feature type="compositionally biased region" description="Gly residues" evidence="12">
    <location>
        <begin position="959"/>
        <end position="969"/>
    </location>
</feature>
<dbReference type="FunFam" id="2.60.40.60:FF:000007">
    <property type="entry name" value="Protocadherin alpha 2"/>
    <property type="match status" value="1"/>
</dbReference>
<dbReference type="GO" id="GO:0005509">
    <property type="term" value="F:calcium ion binding"/>
    <property type="evidence" value="ECO:0007669"/>
    <property type="project" value="UniProtKB-UniRule"/>
</dbReference>
<accession>A0AAE1DK09</accession>
<feature type="compositionally biased region" description="Polar residues" evidence="12">
    <location>
        <begin position="987"/>
        <end position="1002"/>
    </location>
</feature>
<evidence type="ECO:0000256" key="7">
    <source>
        <dbReference type="ARBA" id="ARBA00022889"/>
    </source>
</evidence>
<evidence type="ECO:0000313" key="16">
    <source>
        <dbReference type="EMBL" id="KAK3772228.1"/>
    </source>
</evidence>
<feature type="domain" description="Cadherin" evidence="15">
    <location>
        <begin position="38"/>
        <end position="147"/>
    </location>
</feature>
<dbReference type="PROSITE" id="PS00232">
    <property type="entry name" value="CADHERIN_1"/>
    <property type="match status" value="2"/>
</dbReference>
<dbReference type="SMART" id="SM00112">
    <property type="entry name" value="CA"/>
    <property type="match status" value="7"/>
</dbReference>
<feature type="region of interest" description="Disordered" evidence="12">
    <location>
        <begin position="904"/>
        <end position="923"/>
    </location>
</feature>
<comment type="subcellular location">
    <subcellularLocation>
        <location evidence="1">Cell membrane</location>
        <topology evidence="1">Single-pass type I membrane protein</topology>
    </subcellularLocation>
</comment>
<feature type="domain" description="Cadherin" evidence="15">
    <location>
        <begin position="693"/>
        <end position="817"/>
    </location>
</feature>
<dbReference type="FunFam" id="2.60.40.60:FF:000020">
    <property type="entry name" value="Dachsous cadherin-related 1b"/>
    <property type="match status" value="1"/>
</dbReference>
<feature type="signal peptide" evidence="14">
    <location>
        <begin position="1"/>
        <end position="30"/>
    </location>
</feature>
<feature type="domain" description="Cadherin" evidence="15">
    <location>
        <begin position="479"/>
        <end position="581"/>
    </location>
</feature>
<evidence type="ECO:0000256" key="11">
    <source>
        <dbReference type="PROSITE-ProRule" id="PRU00043"/>
    </source>
</evidence>
<evidence type="ECO:0000256" key="12">
    <source>
        <dbReference type="SAM" id="MobiDB-lite"/>
    </source>
</evidence>
<feature type="region of interest" description="Disordered" evidence="12">
    <location>
        <begin position="959"/>
        <end position="1010"/>
    </location>
</feature>
<evidence type="ECO:0000256" key="3">
    <source>
        <dbReference type="ARBA" id="ARBA00022692"/>
    </source>
</evidence>
<dbReference type="GO" id="GO:0007163">
    <property type="term" value="P:establishment or maintenance of cell polarity"/>
    <property type="evidence" value="ECO:0007669"/>
    <property type="project" value="UniProtKB-ARBA"/>
</dbReference>
<evidence type="ECO:0000256" key="8">
    <source>
        <dbReference type="ARBA" id="ARBA00022989"/>
    </source>
</evidence>
<reference evidence="16" key="1">
    <citation type="journal article" date="2023" name="G3 (Bethesda)">
        <title>A reference genome for the long-term kleptoplast-retaining sea slug Elysia crispata morphotype clarki.</title>
        <authorList>
            <person name="Eastman K.E."/>
            <person name="Pendleton A.L."/>
            <person name="Shaikh M.A."/>
            <person name="Suttiyut T."/>
            <person name="Ogas R."/>
            <person name="Tomko P."/>
            <person name="Gavelis G."/>
            <person name="Widhalm J.R."/>
            <person name="Wisecaver J.H."/>
        </authorList>
    </citation>
    <scope>NUCLEOTIDE SEQUENCE</scope>
    <source>
        <strain evidence="16">ECLA1</strain>
    </source>
</reference>
<feature type="domain" description="Cadherin" evidence="15">
    <location>
        <begin position="581"/>
        <end position="689"/>
    </location>
</feature>
<name>A0AAE1DK09_9GAST</name>
<dbReference type="GO" id="GO:0007156">
    <property type="term" value="P:homophilic cell adhesion via plasma membrane adhesion molecules"/>
    <property type="evidence" value="ECO:0007669"/>
    <property type="project" value="InterPro"/>
</dbReference>
<dbReference type="GO" id="GO:0005886">
    <property type="term" value="C:plasma membrane"/>
    <property type="evidence" value="ECO:0007669"/>
    <property type="project" value="UniProtKB-SubCell"/>
</dbReference>
<keyword evidence="6 11" id="KW-0106">Calcium</keyword>
<keyword evidence="5" id="KW-0677">Repeat</keyword>
<gene>
    <name evidence="16" type="ORF">RRG08_046814</name>
</gene>
<feature type="domain" description="Cadherin" evidence="15">
    <location>
        <begin position="148"/>
        <end position="259"/>
    </location>
</feature>
<dbReference type="CDD" id="cd11304">
    <property type="entry name" value="Cadherin_repeat"/>
    <property type="match status" value="7"/>
</dbReference>
<dbReference type="AlphaFoldDB" id="A0AAE1DK09"/>
<comment type="caution">
    <text evidence="16">The sequence shown here is derived from an EMBL/GenBank/DDBJ whole genome shotgun (WGS) entry which is preliminary data.</text>
</comment>
<dbReference type="FunFam" id="2.60.40.60:FF:000002">
    <property type="entry name" value="Protocadherin alpha 2"/>
    <property type="match status" value="1"/>
</dbReference>
<dbReference type="Proteomes" id="UP001283361">
    <property type="component" value="Unassembled WGS sequence"/>
</dbReference>
<keyword evidence="2" id="KW-1003">Cell membrane</keyword>
<keyword evidence="4 14" id="KW-0732">Signal</keyword>
<evidence type="ECO:0000256" key="5">
    <source>
        <dbReference type="ARBA" id="ARBA00022737"/>
    </source>
</evidence>
<evidence type="ECO:0000259" key="15">
    <source>
        <dbReference type="PROSITE" id="PS50268"/>
    </source>
</evidence>
<evidence type="ECO:0000313" key="17">
    <source>
        <dbReference type="Proteomes" id="UP001283361"/>
    </source>
</evidence>
<evidence type="ECO:0000256" key="10">
    <source>
        <dbReference type="ARBA" id="ARBA00023180"/>
    </source>
</evidence>
<dbReference type="InterPro" id="IPR015919">
    <property type="entry name" value="Cadherin-like_sf"/>
</dbReference>
<sequence>MTNFPSSNLVFLFICVYVFCLAIFPHHGAAGEMFKHVEFRIKEQMASGTLVGSIMKKAQLANEVSRSELSQLSFNIVDDRQFASLFSINSDNGDVHTTAMIDREAICLLRKECVFDFRVSVTSTQKFVGFVAVRIVIEDVNDNYPRFKNNPINLIIPESPNVNVEYKIEGATDPDSDELNSVRKYEMRSSYSGMFELKAEKKLDGSWDLSLLNLKPLNREVKDRYTLYVIAKDEGSPPLSGTATVNIEVTDINDNSPEFTDNLYEVPVPEEAAIGAVVGQVKATDLDVGANGNVSYRFSPAVSAQVRELFTIDATTGRIRVKSDLRYEAGRTFETIVSANDAGNPPRQSQAFLVLKIVDVGNTAPRVSVNPIPNTGGNVLSISEASRLRTVVAHVNVVDRDQGPNGIVDCRSISPQFKVRRFQGSGGFVVEIYKMLDRELSENINVTIECEDRGSPKLSARDWFIIKLLDANDNDPIFEKQMYRGNLTERNKRGDYVLTVKALDRDLGENASLRYSISMESTESSFMINSATGDITAGEEFDRETLSQFSFIVKAVDGGKRMGACSVIIDILDKNDNAPFFISSLEGQIAEKLPASSEVDTLRAEDKDEGINAEVSFALSDAAYNSPEHEVPFVVMPSGTIRTTMILDKEKQNRYTFPVEVKDKGSPSLTTTATVTIHVVDSNEHSPVFVFPSRGNDSVHLRSDTVPGTIVAVLKATDLDKGRNGRLKYYISNAGNNNLRNTFRVPNASSGELMLMKNLTTVLQSTSSNSWVIRLNVSVRDQGIPVLETTAVLKVHVTFVNAHMQGSGDSRSASRAYEDDLKYIIIACVVGGITVILSIIIVTIILCIRRPHRRRRTTRAPVVAGVQEQGDGRHFDKQLWHSVPVDDITPTDTEEKKLGTGTLRLNGVGEAGRGGEDSKPCNGGFSPNSDLIDPYSKKHAGPEPFHGDLWMHDYNSRGGGGVRGGGGGEIVRFPRGEKRRLEEVSIQRGSRVQGSSGRNPQSPMVLPNDR</sequence>
<evidence type="ECO:0000256" key="14">
    <source>
        <dbReference type="SAM" id="SignalP"/>
    </source>
</evidence>